<dbReference type="Gene3D" id="1.10.132.30">
    <property type="match status" value="1"/>
</dbReference>
<evidence type="ECO:0000256" key="3">
    <source>
        <dbReference type="ARBA" id="ARBA00022478"/>
    </source>
</evidence>
<proteinExistence type="inferred from homology"/>
<feature type="domain" description="RNA polymerase Rpb1" evidence="12">
    <location>
        <begin position="233"/>
        <end position="822"/>
    </location>
</feature>
<evidence type="ECO:0000313" key="15">
    <source>
        <dbReference type="Proteomes" id="UP000596660"/>
    </source>
</evidence>
<dbReference type="PANTHER" id="PTHR19376:SF11">
    <property type="entry name" value="DNA-DIRECTED RNA POLYMERASE I SUBUNIT RPA1"/>
    <property type="match status" value="1"/>
</dbReference>
<dbReference type="EC" id="2.7.7.6" evidence="2"/>
<evidence type="ECO:0000256" key="10">
    <source>
        <dbReference type="SAM" id="MobiDB-lite"/>
    </source>
</evidence>
<dbReference type="Gene3D" id="1.10.274.100">
    <property type="entry name" value="RNA polymerase Rpb1, domain 3"/>
    <property type="match status" value="1"/>
</dbReference>
<comment type="similarity">
    <text evidence="1">Belongs to the RNA polymerase beta' chain family.</text>
</comment>
<feature type="domain" description="RNA polymerase Rpb1" evidence="13">
    <location>
        <begin position="140"/>
        <end position="226"/>
    </location>
</feature>
<reference evidence="14" key="1">
    <citation type="journal article" date="2017" name="Nature">
        <title>The genome of Chenopodium quinoa.</title>
        <authorList>
            <person name="Jarvis D.E."/>
            <person name="Ho Y.S."/>
            <person name="Lightfoot D.J."/>
            <person name="Schmoeckel S.M."/>
            <person name="Li B."/>
            <person name="Borm T.J.A."/>
            <person name="Ohyanagi H."/>
            <person name="Mineta K."/>
            <person name="Michell C.T."/>
            <person name="Saber N."/>
            <person name="Kharbatia N.M."/>
            <person name="Rupper R.R."/>
            <person name="Sharp A.R."/>
            <person name="Dally N."/>
            <person name="Boughton B.A."/>
            <person name="Woo Y.H."/>
            <person name="Gao G."/>
            <person name="Schijlen E.G.W.M."/>
            <person name="Guo X."/>
            <person name="Momin A.A."/>
            <person name="Negrao S."/>
            <person name="Al-Babili S."/>
            <person name="Gehring C."/>
            <person name="Roessner U."/>
            <person name="Jung C."/>
            <person name="Murphy K."/>
            <person name="Arold S.T."/>
            <person name="Gojobori T."/>
            <person name="van der Linden C.G."/>
            <person name="van Loo E.N."/>
            <person name="Jellen E.N."/>
            <person name="Maughan P.J."/>
            <person name="Tester M."/>
        </authorList>
    </citation>
    <scope>NUCLEOTIDE SEQUENCE [LARGE SCALE GENOMIC DNA]</scope>
    <source>
        <strain evidence="14">cv. PI 614886</strain>
    </source>
</reference>
<dbReference type="Gene3D" id="6.10.250.2940">
    <property type="match status" value="1"/>
</dbReference>
<dbReference type="Gene3D" id="3.30.70.2850">
    <property type="match status" value="1"/>
</dbReference>
<dbReference type="Pfam" id="PF04983">
    <property type="entry name" value="RNA_pol_Rpb1_3"/>
    <property type="match status" value="1"/>
</dbReference>
<evidence type="ECO:0000313" key="14">
    <source>
        <dbReference type="EnsemblPlants" id="AUR62020164-RA:cds"/>
    </source>
</evidence>
<evidence type="ECO:0000256" key="7">
    <source>
        <dbReference type="ARBA" id="ARBA00022833"/>
    </source>
</evidence>
<dbReference type="OMA" id="SMPMNER"/>
<dbReference type="Pfam" id="PF04998">
    <property type="entry name" value="RNA_pol_Rpb1_5"/>
    <property type="match status" value="1"/>
</dbReference>
<keyword evidence="8" id="KW-0804">Transcription</keyword>
<dbReference type="GO" id="GO:0046872">
    <property type="term" value="F:metal ion binding"/>
    <property type="evidence" value="ECO:0007669"/>
    <property type="project" value="UniProtKB-KW"/>
</dbReference>
<dbReference type="InterPro" id="IPR007083">
    <property type="entry name" value="RNA_pol_Rpb1_4"/>
</dbReference>
<keyword evidence="7" id="KW-0862">Zinc</keyword>
<feature type="domain" description="RNA polymerase Rpb1" evidence="11">
    <location>
        <begin position="8"/>
        <end position="77"/>
    </location>
</feature>
<keyword evidence="3" id="KW-0240">DNA-directed RNA polymerase</keyword>
<accession>A0A803LXG3</accession>
<dbReference type="Pfam" id="PF05000">
    <property type="entry name" value="RNA_pol_Rpb1_4"/>
    <property type="match status" value="1"/>
</dbReference>
<sequence>MSGYSSHSIDEDVVFVYKNELIQGVIDKEQFGKYGLIHTVQEMYGSKAAGHLLTALCRVLIAFLQMMHGFTCGVHDLLLVQPCDNQRKKLLDACLNCGNDVHQQFIGREKEHLDSLEMQIGIEKAIRANGESAIMLLDGMMRSKLNTLSSAVTKLFPEGLVKPFRRNALSLMTLSGAKGGSFNFQQISLLLGQQELEGKRVPRMVSGKTLPCFAPWDSSARAGGFISDRYLTGLRPQEFYFHCMAGRKGLVDTAVKTSRSGYLQRCLIKNLECLSVNYDYTVRDGDGSIIQFRYGEDGVDVHKMSYIRQFEALALNQQLIASKNPVGENDDECFSKYVEEDNEVPNQLAKEAEEFLKNHAAALNSRHTHPKDCLNFLKLVKNKYYMSLAHPGEPVGIIAAQSIGEPSTQMTLNTFHHAGRGEMNVTLGIPRLSEILKDASKTIKTPTMTCPLLKCKAMDDAEQLAAKLKRISVADLIENMEVSVLPFSIKEHEICSIYKLKLKLYDPELYPRHTDVTLEDCQNTLLNEYLKKMEAAISSHLHLLSRISGIKLESQAQTVGSDEMDEDGSEFESQTKEDSDSEEEDDPFSSKARKKKGRSKDEVDYEDDDSEEEVEEEVELNEDEIVKESVEQEELKASSDPDSLQPQKEKSEAEQRKTSAKDRAIHVACDGLFFEVHFKLTNEPHILLTQIAQKTAEKVYVKNPGKIEHCKAVELHLDDSGNGGFSMLKKSENSRPALQTAGVDFTTFWNLQDELDLNFIMSNDIHSMLDTYGVEAARATIVAEIFSVFGHYGVTVDMRHLTLIADYMTHTGKYRPLNRFGSLAESISPLSKMAFVSKFITQAASGEVDILHCISLEISKELSWFTC</sequence>
<dbReference type="InterPro" id="IPR007081">
    <property type="entry name" value="RNA_pol_Rpb1_5"/>
</dbReference>
<evidence type="ECO:0000256" key="5">
    <source>
        <dbReference type="ARBA" id="ARBA00022695"/>
    </source>
</evidence>
<evidence type="ECO:0000259" key="13">
    <source>
        <dbReference type="Pfam" id="PF05000"/>
    </source>
</evidence>
<feature type="region of interest" description="Disordered" evidence="10">
    <location>
        <begin position="555"/>
        <end position="661"/>
    </location>
</feature>
<organism evidence="14 15">
    <name type="scientific">Chenopodium quinoa</name>
    <name type="common">Quinoa</name>
    <dbReference type="NCBI Taxonomy" id="63459"/>
    <lineage>
        <taxon>Eukaryota</taxon>
        <taxon>Viridiplantae</taxon>
        <taxon>Streptophyta</taxon>
        <taxon>Embryophyta</taxon>
        <taxon>Tracheophyta</taxon>
        <taxon>Spermatophyta</taxon>
        <taxon>Magnoliopsida</taxon>
        <taxon>eudicotyledons</taxon>
        <taxon>Gunneridae</taxon>
        <taxon>Pentapetalae</taxon>
        <taxon>Caryophyllales</taxon>
        <taxon>Chenopodiaceae</taxon>
        <taxon>Chenopodioideae</taxon>
        <taxon>Atripliceae</taxon>
        <taxon>Chenopodium</taxon>
    </lineage>
</organism>
<dbReference type="Gene3D" id="6.20.50.80">
    <property type="match status" value="1"/>
</dbReference>
<keyword evidence="15" id="KW-1185">Reference proteome</keyword>
<dbReference type="InterPro" id="IPR038120">
    <property type="entry name" value="Rpb1_funnel_sf"/>
</dbReference>
<feature type="compositionally biased region" description="Basic and acidic residues" evidence="10">
    <location>
        <begin position="624"/>
        <end position="639"/>
    </location>
</feature>
<keyword evidence="4" id="KW-0808">Transferase</keyword>
<comment type="catalytic activity">
    <reaction evidence="9">
        <text>RNA(n) + a ribonucleoside 5'-triphosphate = RNA(n+1) + diphosphate</text>
        <dbReference type="Rhea" id="RHEA:21248"/>
        <dbReference type="Rhea" id="RHEA-COMP:14527"/>
        <dbReference type="Rhea" id="RHEA-COMP:17342"/>
        <dbReference type="ChEBI" id="CHEBI:33019"/>
        <dbReference type="ChEBI" id="CHEBI:61557"/>
        <dbReference type="ChEBI" id="CHEBI:140395"/>
        <dbReference type="EC" id="2.7.7.6"/>
    </reaction>
</comment>
<dbReference type="SUPFAM" id="SSF64484">
    <property type="entry name" value="beta and beta-prime subunits of DNA dependent RNA-polymerase"/>
    <property type="match status" value="1"/>
</dbReference>
<dbReference type="PANTHER" id="PTHR19376">
    <property type="entry name" value="DNA-DIRECTED RNA POLYMERASE"/>
    <property type="match status" value="1"/>
</dbReference>
<evidence type="ECO:0000256" key="1">
    <source>
        <dbReference type="ARBA" id="ARBA00006460"/>
    </source>
</evidence>
<evidence type="ECO:0000256" key="2">
    <source>
        <dbReference type="ARBA" id="ARBA00012418"/>
    </source>
</evidence>
<dbReference type="CDD" id="cd02735">
    <property type="entry name" value="RNAP_I_Rpa1_C"/>
    <property type="match status" value="1"/>
</dbReference>
<dbReference type="InterPro" id="IPR045867">
    <property type="entry name" value="DNA-dir_RpoC_beta_prime"/>
</dbReference>
<dbReference type="Gramene" id="AUR62020164-RA">
    <property type="protein sequence ID" value="AUR62020164-RA:cds"/>
    <property type="gene ID" value="AUR62020164"/>
</dbReference>
<dbReference type="InterPro" id="IPR042102">
    <property type="entry name" value="RNA_pol_Rpb1_3_sf"/>
</dbReference>
<feature type="compositionally biased region" description="Basic and acidic residues" evidence="10">
    <location>
        <begin position="647"/>
        <end position="661"/>
    </location>
</feature>
<dbReference type="Proteomes" id="UP000596660">
    <property type="component" value="Unplaced"/>
</dbReference>
<dbReference type="GO" id="GO:0006351">
    <property type="term" value="P:DNA-templated transcription"/>
    <property type="evidence" value="ECO:0007669"/>
    <property type="project" value="InterPro"/>
</dbReference>
<evidence type="ECO:0000259" key="12">
    <source>
        <dbReference type="Pfam" id="PF04998"/>
    </source>
</evidence>
<keyword evidence="6" id="KW-0479">Metal-binding</keyword>
<dbReference type="AlphaFoldDB" id="A0A803LXG3"/>
<evidence type="ECO:0000256" key="4">
    <source>
        <dbReference type="ARBA" id="ARBA00022679"/>
    </source>
</evidence>
<dbReference type="GO" id="GO:0003677">
    <property type="term" value="F:DNA binding"/>
    <property type="evidence" value="ECO:0007669"/>
    <property type="project" value="InterPro"/>
</dbReference>
<dbReference type="InterPro" id="IPR047107">
    <property type="entry name" value="DNA-dir_RNA_pol1_lsu_C"/>
</dbReference>
<evidence type="ECO:0000256" key="9">
    <source>
        <dbReference type="ARBA" id="ARBA00048552"/>
    </source>
</evidence>
<dbReference type="EnsemblPlants" id="AUR62020164-RA">
    <property type="protein sequence ID" value="AUR62020164-RA:cds"/>
    <property type="gene ID" value="AUR62020164"/>
</dbReference>
<keyword evidence="5" id="KW-0548">Nucleotidyltransferase</keyword>
<feature type="compositionally biased region" description="Acidic residues" evidence="10">
    <location>
        <begin position="603"/>
        <end position="623"/>
    </location>
</feature>
<evidence type="ECO:0000256" key="8">
    <source>
        <dbReference type="ARBA" id="ARBA00023163"/>
    </source>
</evidence>
<dbReference type="GO" id="GO:0003899">
    <property type="term" value="F:DNA-directed RNA polymerase activity"/>
    <property type="evidence" value="ECO:0007669"/>
    <property type="project" value="UniProtKB-EC"/>
</dbReference>
<evidence type="ECO:0000259" key="11">
    <source>
        <dbReference type="Pfam" id="PF04983"/>
    </source>
</evidence>
<evidence type="ECO:0000256" key="6">
    <source>
        <dbReference type="ARBA" id="ARBA00022723"/>
    </source>
</evidence>
<name>A0A803LXG3_CHEQI</name>
<protein>
    <recommendedName>
        <fullName evidence="2">DNA-directed RNA polymerase</fullName>
        <ecNumber evidence="2">2.7.7.6</ecNumber>
    </recommendedName>
</protein>
<dbReference type="InterPro" id="IPR007066">
    <property type="entry name" value="RNA_pol_Rpb1_3"/>
</dbReference>
<dbReference type="GO" id="GO:0005736">
    <property type="term" value="C:RNA polymerase I complex"/>
    <property type="evidence" value="ECO:0007669"/>
    <property type="project" value="TreeGrafter"/>
</dbReference>
<reference evidence="14" key="2">
    <citation type="submission" date="2021-03" db="UniProtKB">
        <authorList>
            <consortium name="EnsemblPlants"/>
        </authorList>
    </citation>
    <scope>IDENTIFICATION</scope>
</reference>